<dbReference type="SMART" id="SM00490">
    <property type="entry name" value="HELICc"/>
    <property type="match status" value="1"/>
</dbReference>
<dbReference type="CDD" id="cd17917">
    <property type="entry name" value="DEXHc_RHA-like"/>
    <property type="match status" value="1"/>
</dbReference>
<dbReference type="PANTHER" id="PTHR18934">
    <property type="entry name" value="ATP-DEPENDENT RNA HELICASE"/>
    <property type="match status" value="1"/>
</dbReference>
<dbReference type="InterPro" id="IPR011545">
    <property type="entry name" value="DEAD/DEAH_box_helicase_dom"/>
</dbReference>
<accession>A0A078A5L1</accession>
<dbReference type="EC" id="3.6.4.13" evidence="1"/>
<dbReference type="InParanoid" id="A0A078A5L1"/>
<dbReference type="SMART" id="SM00847">
    <property type="entry name" value="HA2"/>
    <property type="match status" value="1"/>
</dbReference>
<dbReference type="Gene3D" id="1.10.10.2130">
    <property type="entry name" value="DEAH helicase family, winged-helix domain"/>
    <property type="match status" value="1"/>
</dbReference>
<keyword evidence="10" id="KW-1185">Reference proteome</keyword>
<evidence type="ECO:0000256" key="6">
    <source>
        <dbReference type="ARBA" id="ARBA00047984"/>
    </source>
</evidence>
<dbReference type="InterPro" id="IPR007502">
    <property type="entry name" value="Helicase-assoc_dom"/>
</dbReference>
<dbReference type="PANTHER" id="PTHR18934:SF118">
    <property type="entry name" value="ATP-DEPENDENT RNA HELICASE DHX33"/>
    <property type="match status" value="1"/>
</dbReference>
<dbReference type="Pfam" id="PF00270">
    <property type="entry name" value="DEAD"/>
    <property type="match status" value="1"/>
</dbReference>
<evidence type="ECO:0000259" key="7">
    <source>
        <dbReference type="PROSITE" id="PS51192"/>
    </source>
</evidence>
<keyword evidence="4 9" id="KW-0347">Helicase</keyword>
<evidence type="ECO:0000259" key="8">
    <source>
        <dbReference type="PROSITE" id="PS51194"/>
    </source>
</evidence>
<dbReference type="Pfam" id="PF07717">
    <property type="entry name" value="OB_NTP_bind"/>
    <property type="match status" value="1"/>
</dbReference>
<dbReference type="EMBL" id="CCKQ01006176">
    <property type="protein sequence ID" value="CDW77464.1"/>
    <property type="molecule type" value="Genomic_DNA"/>
</dbReference>
<dbReference type="InterPro" id="IPR042035">
    <property type="entry name" value="DEAH_win-hel_dom"/>
</dbReference>
<dbReference type="CDD" id="cd18791">
    <property type="entry name" value="SF2_C_RHA"/>
    <property type="match status" value="1"/>
</dbReference>
<dbReference type="InterPro" id="IPR002464">
    <property type="entry name" value="DNA/RNA_helicase_DEAH_CS"/>
</dbReference>
<sequence>MKLSKKQLNSISYKVLQIKDNQIVLIQGETGSGKTTQVPKILFEARKELHNKHTIAITQPRRVAAISLAMRVSQELNKQVGDVVGYRVRFEEKLSVRTRIKFLTDGMLLREAIIDSNLKQYGIVILDEAHERTVNSDTLMALLKKIASQRQDATLEVEKFCKYFGTEAVVEVKGRTFPIEIYNILGEEEDGDILSFLTGQEDIEEAEVILKEKFQIFGLQDQVVILPLYANLPSEQQMRVFKAYPQRKIILSTNIAETSVTISGVRYVIDSGLVKIRTYKNSTGIDALKVEPISQNSAIQRAGRAGRERAGKCFRLFTEESFKELEPNTIPEIMRCNLSGVILNLKAIGIKDVSKIDFIDKPTQQSYVSAFQILMKLGTLNPQNAELTQLGQEMAILPTEPLFSKLLITALKDEYIEIKDSISAIVGLLSVENILFQPKGQESIVLKKRKKFINTESDHLTLLNIFSHFKEVYKTKSKKDAIEFAREHFFNDKSLVKALLIKEQLDDYLKQIIDKRNKNQVSQMKQDGETEKMSDYQEIQISNKEKQQKVVRCLKDGLILNVATLEKGNQYKTMNNEECSIHPSSFLIGSDIKKGSKEPGKVLRQKIIFSEIINTTKNYLKYVTDITFID</sequence>
<evidence type="ECO:0000313" key="9">
    <source>
        <dbReference type="EMBL" id="CDW77464.1"/>
    </source>
</evidence>
<dbReference type="GO" id="GO:0016787">
    <property type="term" value="F:hydrolase activity"/>
    <property type="evidence" value="ECO:0007669"/>
    <property type="project" value="UniProtKB-KW"/>
</dbReference>
<keyword evidence="5" id="KW-0067">ATP-binding</keyword>
<dbReference type="InterPro" id="IPR014001">
    <property type="entry name" value="Helicase_ATP-bd"/>
</dbReference>
<dbReference type="InterPro" id="IPR011709">
    <property type="entry name" value="DEAD-box_helicase_OB_fold"/>
</dbReference>
<feature type="domain" description="Helicase ATP-binding" evidence="7">
    <location>
        <begin position="15"/>
        <end position="167"/>
    </location>
</feature>
<evidence type="ECO:0000313" key="10">
    <source>
        <dbReference type="Proteomes" id="UP000039865"/>
    </source>
</evidence>
<evidence type="ECO:0000256" key="3">
    <source>
        <dbReference type="ARBA" id="ARBA00022801"/>
    </source>
</evidence>
<dbReference type="GO" id="GO:0005524">
    <property type="term" value="F:ATP binding"/>
    <property type="evidence" value="ECO:0007669"/>
    <property type="project" value="UniProtKB-KW"/>
</dbReference>
<dbReference type="Gene3D" id="3.40.50.300">
    <property type="entry name" value="P-loop containing nucleotide triphosphate hydrolases"/>
    <property type="match status" value="2"/>
</dbReference>
<dbReference type="Proteomes" id="UP000039865">
    <property type="component" value="Unassembled WGS sequence"/>
</dbReference>
<keyword evidence="3" id="KW-0378">Hydrolase</keyword>
<dbReference type="PROSITE" id="PS00690">
    <property type="entry name" value="DEAH_ATP_HELICASE"/>
    <property type="match status" value="1"/>
</dbReference>
<dbReference type="OrthoDB" id="10253254at2759"/>
<reference evidence="9 10" key="1">
    <citation type="submission" date="2014-06" db="EMBL/GenBank/DDBJ databases">
        <authorList>
            <person name="Swart Estienne"/>
        </authorList>
    </citation>
    <scope>NUCLEOTIDE SEQUENCE [LARGE SCALE GENOMIC DNA]</scope>
    <source>
        <strain evidence="9 10">130c</strain>
    </source>
</reference>
<protein>
    <recommendedName>
        <fullName evidence="1">RNA helicase</fullName>
        <ecNumber evidence="1">3.6.4.13</ecNumber>
    </recommendedName>
</protein>
<dbReference type="SUPFAM" id="SSF52540">
    <property type="entry name" value="P-loop containing nucleoside triphosphate hydrolases"/>
    <property type="match status" value="1"/>
</dbReference>
<dbReference type="Pfam" id="PF00271">
    <property type="entry name" value="Helicase_C"/>
    <property type="match status" value="1"/>
</dbReference>
<evidence type="ECO:0000256" key="5">
    <source>
        <dbReference type="ARBA" id="ARBA00022840"/>
    </source>
</evidence>
<dbReference type="GO" id="GO:0005730">
    <property type="term" value="C:nucleolus"/>
    <property type="evidence" value="ECO:0007669"/>
    <property type="project" value="TreeGrafter"/>
</dbReference>
<evidence type="ECO:0000256" key="1">
    <source>
        <dbReference type="ARBA" id="ARBA00012552"/>
    </source>
</evidence>
<evidence type="ECO:0000256" key="4">
    <source>
        <dbReference type="ARBA" id="ARBA00022806"/>
    </source>
</evidence>
<dbReference type="GO" id="GO:0003725">
    <property type="term" value="F:double-stranded RNA binding"/>
    <property type="evidence" value="ECO:0007669"/>
    <property type="project" value="TreeGrafter"/>
</dbReference>
<dbReference type="SMART" id="SM00382">
    <property type="entry name" value="AAA"/>
    <property type="match status" value="1"/>
</dbReference>
<dbReference type="InterPro" id="IPR027417">
    <property type="entry name" value="P-loop_NTPase"/>
</dbReference>
<dbReference type="PROSITE" id="PS51192">
    <property type="entry name" value="HELICASE_ATP_BIND_1"/>
    <property type="match status" value="1"/>
</dbReference>
<feature type="domain" description="Helicase C-terminal" evidence="8">
    <location>
        <begin position="178"/>
        <end position="349"/>
    </location>
</feature>
<dbReference type="InterPro" id="IPR003593">
    <property type="entry name" value="AAA+_ATPase"/>
</dbReference>
<dbReference type="InterPro" id="IPR001650">
    <property type="entry name" value="Helicase_C-like"/>
</dbReference>
<dbReference type="GO" id="GO:0045943">
    <property type="term" value="P:positive regulation of transcription by RNA polymerase I"/>
    <property type="evidence" value="ECO:0007669"/>
    <property type="project" value="TreeGrafter"/>
</dbReference>
<evidence type="ECO:0000256" key="2">
    <source>
        <dbReference type="ARBA" id="ARBA00022741"/>
    </source>
</evidence>
<gene>
    <name evidence="9" type="primary">Contig6186.g6614</name>
    <name evidence="9" type="ORF">STYLEM_6425</name>
</gene>
<dbReference type="OMA" id="APVHDFV"/>
<proteinExistence type="predicted"/>
<dbReference type="GO" id="GO:0003724">
    <property type="term" value="F:RNA helicase activity"/>
    <property type="evidence" value="ECO:0007669"/>
    <property type="project" value="UniProtKB-EC"/>
</dbReference>
<dbReference type="AlphaFoldDB" id="A0A078A5L1"/>
<dbReference type="SMART" id="SM00487">
    <property type="entry name" value="DEXDc"/>
    <property type="match status" value="1"/>
</dbReference>
<dbReference type="PROSITE" id="PS51194">
    <property type="entry name" value="HELICASE_CTER"/>
    <property type="match status" value="1"/>
</dbReference>
<organism evidence="9 10">
    <name type="scientific">Stylonychia lemnae</name>
    <name type="common">Ciliate</name>
    <dbReference type="NCBI Taxonomy" id="5949"/>
    <lineage>
        <taxon>Eukaryota</taxon>
        <taxon>Sar</taxon>
        <taxon>Alveolata</taxon>
        <taxon>Ciliophora</taxon>
        <taxon>Intramacronucleata</taxon>
        <taxon>Spirotrichea</taxon>
        <taxon>Stichotrichia</taxon>
        <taxon>Sporadotrichida</taxon>
        <taxon>Oxytrichidae</taxon>
        <taxon>Stylonychinae</taxon>
        <taxon>Stylonychia</taxon>
    </lineage>
</organism>
<name>A0A078A5L1_STYLE</name>
<keyword evidence="2" id="KW-0547">Nucleotide-binding</keyword>
<comment type="catalytic activity">
    <reaction evidence="6">
        <text>ATP + H2O = ADP + phosphate + H(+)</text>
        <dbReference type="Rhea" id="RHEA:13065"/>
        <dbReference type="ChEBI" id="CHEBI:15377"/>
        <dbReference type="ChEBI" id="CHEBI:15378"/>
        <dbReference type="ChEBI" id="CHEBI:30616"/>
        <dbReference type="ChEBI" id="CHEBI:43474"/>
        <dbReference type="ChEBI" id="CHEBI:456216"/>
        <dbReference type="EC" id="3.6.4.13"/>
    </reaction>
</comment>